<evidence type="ECO:0000256" key="2">
    <source>
        <dbReference type="ARBA" id="ARBA00022785"/>
    </source>
</evidence>
<dbReference type="Gene3D" id="3.20.20.105">
    <property type="entry name" value="Queuine tRNA-ribosyltransferase-like"/>
    <property type="match status" value="1"/>
</dbReference>
<dbReference type="InterPro" id="IPR050076">
    <property type="entry name" value="ArchSynthase1/Queuine_TRR"/>
</dbReference>
<gene>
    <name evidence="4" type="ORF">QP229_12075</name>
</gene>
<dbReference type="Pfam" id="PF01702">
    <property type="entry name" value="TGT"/>
    <property type="match status" value="1"/>
</dbReference>
<dbReference type="SUPFAM" id="SSF51713">
    <property type="entry name" value="tRNA-guanine transglycosylase"/>
    <property type="match status" value="1"/>
</dbReference>
<evidence type="ECO:0000256" key="1">
    <source>
        <dbReference type="ARBA" id="ARBA00022694"/>
    </source>
</evidence>
<dbReference type="PANTHER" id="PTHR46499:SF1">
    <property type="entry name" value="QUEUINE TRNA-RIBOSYLTRANSFERASE"/>
    <property type="match status" value="1"/>
</dbReference>
<dbReference type="GO" id="GO:0005829">
    <property type="term" value="C:cytosol"/>
    <property type="evidence" value="ECO:0007669"/>
    <property type="project" value="TreeGrafter"/>
</dbReference>
<dbReference type="GO" id="GO:0008616">
    <property type="term" value="P:tRNA queuosine(34) biosynthetic process"/>
    <property type="evidence" value="ECO:0007669"/>
    <property type="project" value="UniProtKB-KW"/>
</dbReference>
<dbReference type="Proteomes" id="UP001230629">
    <property type="component" value="Unassembled WGS sequence"/>
</dbReference>
<keyword evidence="4" id="KW-0808">Transferase</keyword>
<evidence type="ECO:0000313" key="5">
    <source>
        <dbReference type="Proteomes" id="UP001230629"/>
    </source>
</evidence>
<dbReference type="EC" id="2.4.2.-" evidence="4"/>
<keyword evidence="1" id="KW-0819">tRNA processing</keyword>
<dbReference type="RefSeq" id="WP_285312281.1">
    <property type="nucleotide sequence ID" value="NZ_JASOIH010000405.1"/>
</dbReference>
<dbReference type="PANTHER" id="PTHR46499">
    <property type="entry name" value="QUEUINE TRNA-RIBOSYLTRANSFERASE"/>
    <property type="match status" value="1"/>
</dbReference>
<protein>
    <submittedName>
        <fullName evidence="4">tRNA-guanine transglycosylase</fullName>
        <ecNumber evidence="4">2.4.2.-</ecNumber>
    </submittedName>
</protein>
<proteinExistence type="predicted"/>
<dbReference type="InterPro" id="IPR036511">
    <property type="entry name" value="TGT-like_sf"/>
</dbReference>
<dbReference type="EMBL" id="JASOIH010000405">
    <property type="protein sequence ID" value="MDK6900687.1"/>
    <property type="molecule type" value="Genomic_DNA"/>
</dbReference>
<feature type="non-terminal residue" evidence="4">
    <location>
        <position position="1"/>
    </location>
</feature>
<dbReference type="NCBIfam" id="TIGR00449">
    <property type="entry name" value="tgt_general"/>
    <property type="match status" value="1"/>
</dbReference>
<feature type="non-terminal residue" evidence="4">
    <location>
        <position position="89"/>
    </location>
</feature>
<reference evidence="4" key="1">
    <citation type="submission" date="2023-05" db="EMBL/GenBank/DDBJ databases">
        <title>Cataloging the Phylogenetic Diversity of Human Bladder Bacteria.</title>
        <authorList>
            <person name="Du J."/>
        </authorList>
    </citation>
    <scope>NUCLEOTIDE SEQUENCE</scope>
    <source>
        <strain evidence="4">UMB8703</strain>
    </source>
</reference>
<sequence>NLGTIVGWVCEELPEDKARHLLGISEPDDFFTAIENGADTFDCVNPSRVARNAAIYMPTGRVNITRAEFKRDFRPLDDNCTCYTCTHYS</sequence>
<feature type="domain" description="tRNA-guanine(15) transglycosylase-like" evidence="3">
    <location>
        <begin position="5"/>
        <end position="89"/>
    </location>
</feature>
<comment type="caution">
    <text evidence="4">The sequence shown here is derived from an EMBL/GenBank/DDBJ whole genome shotgun (WGS) entry which is preliminary data.</text>
</comment>
<evidence type="ECO:0000259" key="3">
    <source>
        <dbReference type="Pfam" id="PF01702"/>
    </source>
</evidence>
<name>A0AAW6Y0V6_STRAG</name>
<organism evidence="4 5">
    <name type="scientific">Streptococcus agalactiae</name>
    <dbReference type="NCBI Taxonomy" id="1311"/>
    <lineage>
        <taxon>Bacteria</taxon>
        <taxon>Bacillati</taxon>
        <taxon>Bacillota</taxon>
        <taxon>Bacilli</taxon>
        <taxon>Lactobacillales</taxon>
        <taxon>Streptococcaceae</taxon>
        <taxon>Streptococcus</taxon>
    </lineage>
</organism>
<accession>A0AAW6Y0V6</accession>
<dbReference type="InterPro" id="IPR002616">
    <property type="entry name" value="tRNA_ribo_trans-like"/>
</dbReference>
<dbReference type="GO" id="GO:0016757">
    <property type="term" value="F:glycosyltransferase activity"/>
    <property type="evidence" value="ECO:0007669"/>
    <property type="project" value="UniProtKB-KW"/>
</dbReference>
<dbReference type="AlphaFoldDB" id="A0AAW6Y0V6"/>
<keyword evidence="4" id="KW-0328">Glycosyltransferase</keyword>
<evidence type="ECO:0000313" key="4">
    <source>
        <dbReference type="EMBL" id="MDK6900687.1"/>
    </source>
</evidence>
<keyword evidence="2" id="KW-0671">Queuosine biosynthesis</keyword>